<dbReference type="PROSITE" id="PS50011">
    <property type="entry name" value="PROTEIN_KINASE_DOM"/>
    <property type="match status" value="1"/>
</dbReference>
<evidence type="ECO:0000313" key="8">
    <source>
        <dbReference type="EnsemblPlants" id="Bra037549.1-P"/>
    </source>
</evidence>
<reference evidence="9" key="1">
    <citation type="journal article" date="2011" name="Nat. Genet.">
        <title>The genome of the mesopolyploid crop species Brassica rapa.</title>
        <authorList>
            <consortium name="Brassica rapa Genome Sequencing Project Consortium"/>
            <person name="Wang X."/>
            <person name="Wang H."/>
            <person name="Wang J."/>
            <person name="Sun R."/>
            <person name="Wu J."/>
            <person name="Liu S."/>
            <person name="Bai Y."/>
            <person name="Mun J.H."/>
            <person name="Bancroft I."/>
            <person name="Cheng F."/>
            <person name="Huang S."/>
            <person name="Li X."/>
            <person name="Hua W."/>
            <person name="Wang J."/>
            <person name="Wang X."/>
            <person name="Freeling M."/>
            <person name="Pires J.C."/>
            <person name="Paterson A.H."/>
            <person name="Chalhoub B."/>
            <person name="Wang B."/>
            <person name="Hayward A."/>
            <person name="Sharpe A.G."/>
            <person name="Park B.S."/>
            <person name="Weisshaar B."/>
            <person name="Liu B."/>
            <person name="Li B."/>
            <person name="Liu B."/>
            <person name="Tong C."/>
            <person name="Song C."/>
            <person name="Duran C."/>
            <person name="Peng C."/>
            <person name="Geng C."/>
            <person name="Koh C."/>
            <person name="Lin C."/>
            <person name="Edwards D."/>
            <person name="Mu D."/>
            <person name="Shen D."/>
            <person name="Soumpourou E."/>
            <person name="Li F."/>
            <person name="Fraser F."/>
            <person name="Conant G."/>
            <person name="Lassalle G."/>
            <person name="King G.J."/>
            <person name="Bonnema G."/>
            <person name="Tang H."/>
            <person name="Wang H."/>
            <person name="Belcram H."/>
            <person name="Zhou H."/>
            <person name="Hirakawa H."/>
            <person name="Abe H."/>
            <person name="Guo H."/>
            <person name="Wang H."/>
            <person name="Jin H."/>
            <person name="Parkin I.A."/>
            <person name="Batley J."/>
            <person name="Kim J.S."/>
            <person name="Just J."/>
            <person name="Li J."/>
            <person name="Xu J."/>
            <person name="Deng J."/>
            <person name="Kim J.A."/>
            <person name="Li J."/>
            <person name="Yu J."/>
            <person name="Meng J."/>
            <person name="Wang J."/>
            <person name="Min J."/>
            <person name="Poulain J."/>
            <person name="Wang J."/>
            <person name="Hatakeyama K."/>
            <person name="Wu K."/>
            <person name="Wang L."/>
            <person name="Fang L."/>
            <person name="Trick M."/>
            <person name="Links M.G."/>
            <person name="Zhao M."/>
            <person name="Jin M."/>
            <person name="Ramchiary N."/>
            <person name="Drou N."/>
            <person name="Berkman P.J."/>
            <person name="Cai Q."/>
            <person name="Huang Q."/>
            <person name="Li R."/>
            <person name="Tabata S."/>
            <person name="Cheng S."/>
            <person name="Zhang S."/>
            <person name="Zhang S."/>
            <person name="Huang S."/>
            <person name="Sato S."/>
            <person name="Sun S."/>
            <person name="Kwon S.J."/>
            <person name="Choi S.R."/>
            <person name="Lee T.H."/>
            <person name="Fan W."/>
            <person name="Zhao X."/>
            <person name="Tan X."/>
            <person name="Xu X."/>
            <person name="Wang Y."/>
            <person name="Qiu Y."/>
            <person name="Yin Y."/>
            <person name="Li Y."/>
            <person name="Du Y."/>
            <person name="Liao Y."/>
            <person name="Lim Y."/>
            <person name="Narusaka Y."/>
            <person name="Wang Y."/>
            <person name="Wang Z."/>
            <person name="Li Z."/>
            <person name="Wang Z."/>
            <person name="Xiong Z."/>
            <person name="Zhang Z."/>
        </authorList>
    </citation>
    <scope>NUCLEOTIDE SEQUENCE [LARGE SCALE GENOMIC DNA]</scope>
    <source>
        <strain evidence="9">cv. Chiifu-401-42</strain>
    </source>
</reference>
<dbReference type="Proteomes" id="UP000011750">
    <property type="component" value="Chromosome A01"/>
</dbReference>
<evidence type="ECO:0000256" key="5">
    <source>
        <dbReference type="ARBA" id="ARBA00022840"/>
    </source>
</evidence>
<dbReference type="SUPFAM" id="SSF56112">
    <property type="entry name" value="Protein kinase-like (PK-like)"/>
    <property type="match status" value="1"/>
</dbReference>
<dbReference type="InterPro" id="IPR000719">
    <property type="entry name" value="Prot_kinase_dom"/>
</dbReference>
<keyword evidence="5" id="KW-0067">ATP-binding</keyword>
<dbReference type="GO" id="GO:0005524">
    <property type="term" value="F:ATP binding"/>
    <property type="evidence" value="ECO:0007669"/>
    <property type="project" value="UniProtKB-KW"/>
</dbReference>
<evidence type="ECO:0000259" key="6">
    <source>
        <dbReference type="PROSITE" id="PS50011"/>
    </source>
</evidence>
<accession>M4F8Y6</accession>
<dbReference type="InterPro" id="IPR011009">
    <property type="entry name" value="Kinase-like_dom_sf"/>
</dbReference>
<evidence type="ECO:0000256" key="1">
    <source>
        <dbReference type="ARBA" id="ARBA00022527"/>
    </source>
</evidence>
<accession>A0A3P5ZX34</accession>
<dbReference type="Pfam" id="PF00069">
    <property type="entry name" value="Pkinase"/>
    <property type="match status" value="1"/>
</dbReference>
<dbReference type="GO" id="GO:0004674">
    <property type="term" value="F:protein serine/threonine kinase activity"/>
    <property type="evidence" value="ECO:0007669"/>
    <property type="project" value="UniProtKB-KW"/>
</dbReference>
<feature type="domain" description="Protein kinase" evidence="6">
    <location>
        <begin position="1"/>
        <end position="91"/>
    </location>
</feature>
<evidence type="ECO:0000313" key="7">
    <source>
        <dbReference type="EMBL" id="VDC77130.1"/>
    </source>
</evidence>
<evidence type="ECO:0000256" key="4">
    <source>
        <dbReference type="ARBA" id="ARBA00022777"/>
    </source>
</evidence>
<keyword evidence="1" id="KW-0723">Serine/threonine-protein kinase</keyword>
<evidence type="ECO:0000256" key="2">
    <source>
        <dbReference type="ARBA" id="ARBA00022679"/>
    </source>
</evidence>
<dbReference type="AlphaFoldDB" id="M4F8Y6"/>
<organism evidence="8 9">
    <name type="scientific">Brassica campestris</name>
    <name type="common">Field mustard</name>
    <dbReference type="NCBI Taxonomy" id="3711"/>
    <lineage>
        <taxon>Eukaryota</taxon>
        <taxon>Viridiplantae</taxon>
        <taxon>Streptophyta</taxon>
        <taxon>Embryophyta</taxon>
        <taxon>Tracheophyta</taxon>
        <taxon>Spermatophyta</taxon>
        <taxon>Magnoliopsida</taxon>
        <taxon>eudicotyledons</taxon>
        <taxon>Gunneridae</taxon>
        <taxon>Pentapetalae</taxon>
        <taxon>rosids</taxon>
        <taxon>malvids</taxon>
        <taxon>Brassicales</taxon>
        <taxon>Brassicaceae</taxon>
        <taxon>Brassiceae</taxon>
        <taxon>Brassica</taxon>
    </lineage>
</organism>
<reference evidence="7" key="3">
    <citation type="submission" date="2018-11" db="EMBL/GenBank/DDBJ databases">
        <authorList>
            <consortium name="Genoscope - CEA"/>
            <person name="William W."/>
        </authorList>
    </citation>
    <scope>NUCLEOTIDE SEQUENCE</scope>
</reference>
<keyword evidence="4" id="KW-0418">Kinase</keyword>
<evidence type="ECO:0000256" key="3">
    <source>
        <dbReference type="ARBA" id="ARBA00022741"/>
    </source>
</evidence>
<dbReference type="InParanoid" id="M4F8Y6"/>
<evidence type="ECO:0000313" key="9">
    <source>
        <dbReference type="Proteomes" id="UP000011750"/>
    </source>
</evidence>
<dbReference type="STRING" id="51351.M4F8Y6"/>
<dbReference type="EnsemblPlants" id="Bra037549.1">
    <property type="protein sequence ID" value="Bra037549.1-P"/>
    <property type="gene ID" value="Bra037549"/>
</dbReference>
<dbReference type="PANTHER" id="PTHR43895">
    <property type="entry name" value="CALCIUM/CALMODULIN-DEPENDENT PROTEIN KINASE KINASE-RELATED"/>
    <property type="match status" value="1"/>
</dbReference>
<dbReference type="PANTHER" id="PTHR43895:SF160">
    <property type="entry name" value="CBL-INTERACTING SERINE_THREONINE-PROTEIN KINASE 14"/>
    <property type="match status" value="1"/>
</dbReference>
<sequence length="91" mass="10164">MPAYVAPEVLANTGYDGAKIDVWSCGVILFVLNAGRYFRSVNWYQRPLIAILLVIIDLRINGSSSKRMDTDATVPGRFSGELSRQYETYDG</sequence>
<proteinExistence type="predicted"/>
<dbReference type="Gene3D" id="1.10.510.10">
    <property type="entry name" value="Transferase(Phosphotransferase) domain 1"/>
    <property type="match status" value="1"/>
</dbReference>
<reference evidence="9" key="2">
    <citation type="journal article" date="2018" name="Hortic Res">
        <title>Improved Brassica rapa reference genome by single-molecule sequencing and chromosome conformation capture technologies.</title>
        <authorList>
            <person name="Zhang L."/>
            <person name="Cai X."/>
            <person name="Wu J."/>
            <person name="Liu M."/>
            <person name="Grob S."/>
            <person name="Cheng F."/>
            <person name="Liang J."/>
            <person name="Cai C."/>
            <person name="Liu Z."/>
            <person name="Liu B."/>
            <person name="Wang F."/>
            <person name="Li S."/>
            <person name="Liu F."/>
            <person name="Li X."/>
            <person name="Cheng L."/>
            <person name="Yang W."/>
            <person name="Li M.H."/>
            <person name="Grossniklaus U."/>
            <person name="Zheng H."/>
            <person name="Wang X."/>
        </authorList>
    </citation>
    <scope>NUCLEOTIDE SEQUENCE [LARGE SCALE GENOMIC DNA]</scope>
    <source>
        <strain evidence="9">cv. Chiifu-401-42</strain>
    </source>
</reference>
<protein>
    <recommendedName>
        <fullName evidence="6">Protein kinase domain-containing protein</fullName>
    </recommendedName>
</protein>
<keyword evidence="3" id="KW-0547">Nucleotide-binding</keyword>
<dbReference type="Gramene" id="Bra037549.1">
    <property type="protein sequence ID" value="Bra037549.1-P"/>
    <property type="gene ID" value="Bra037549"/>
</dbReference>
<dbReference type="EMBL" id="LR031571">
    <property type="protein sequence ID" value="VDC77130.1"/>
    <property type="molecule type" value="Genomic_DNA"/>
</dbReference>
<name>M4F8Y6_BRACM</name>
<keyword evidence="9" id="KW-1185">Reference proteome</keyword>
<gene>
    <name evidence="7" type="ORF">BRAA01T03632Z</name>
</gene>
<keyword evidence="2" id="KW-0808">Transferase</keyword>
<dbReference type="eggNOG" id="KOG0583">
    <property type="taxonomic scope" value="Eukaryota"/>
</dbReference>
<reference evidence="8" key="4">
    <citation type="submission" date="2023-03" db="UniProtKB">
        <authorList>
            <consortium name="EnsemblPlants"/>
        </authorList>
    </citation>
    <scope>IDENTIFICATION</scope>
    <source>
        <strain evidence="8">cv. Chiifu-401-42</strain>
    </source>
</reference>
<dbReference type="HOGENOM" id="CLU_2430168_0_0_1"/>